<sequence>MFEDHTQYANALLSAIEQTVYKTPEKPVFSKAGGTSSTYGELWNLARHVAAGLHAQIAGRGPILVLGHKEVSTLAAFLGCLMSGHAFVPIDVELPVERISNIAHQIPQATLLTTCEVPEALYDVLANCTILTMSHLCGTDYPMPSRSCCVAGEETQYIIFTSGSTGKPKGIEVTASNVEHFMEWLRTFPVIRDGGCIFLDQAHYSFDLSEYELVGALSTGGSLFAISPELQHDFASLFASLAQSQVQIWVSTPSFADVCLVDKSFNATLMPSVRMFLFCGETLHHVTAAKLHERFPDALIVNTYGPTESTVAVTYGEVGEQELNNPDPLPVGQYRPGTEILIVDHQTGETLPVGTMGEIVICGNTVARGYYRNPEKTQAAFFETTLSDGTPCRGYRTGDLGYLDAKGTLHCEGRLDSLVKVNGFRIELDEVEGALTELPGVREAAVVPVAHGKRVTSLGAFVVFEDAGEVDKDTFTAVLHLKAALGKTLPAYMVPRQMQVVDELPLTANGKVDRKKLAQRLARPARHGRGA</sequence>
<dbReference type="EC" id="6.1.1.13" evidence="6"/>
<accession>A0A9D1HYA5</accession>
<dbReference type="SUPFAM" id="SSF56801">
    <property type="entry name" value="Acetyl-CoA synthetase-like"/>
    <property type="match status" value="1"/>
</dbReference>
<evidence type="ECO:0000256" key="2">
    <source>
        <dbReference type="ARBA" id="ARBA00022741"/>
    </source>
</evidence>
<dbReference type="NCBIfam" id="NF003417">
    <property type="entry name" value="PRK04813.1"/>
    <property type="match status" value="1"/>
</dbReference>
<reference evidence="6" key="2">
    <citation type="journal article" date="2021" name="PeerJ">
        <title>Extensive microbial diversity within the chicken gut microbiome revealed by metagenomics and culture.</title>
        <authorList>
            <person name="Gilroy R."/>
            <person name="Ravi A."/>
            <person name="Getino M."/>
            <person name="Pursley I."/>
            <person name="Horton D.L."/>
            <person name="Alikhan N.F."/>
            <person name="Baker D."/>
            <person name="Gharbi K."/>
            <person name="Hall N."/>
            <person name="Watson M."/>
            <person name="Adriaenssens E.M."/>
            <person name="Foster-Nyarko E."/>
            <person name="Jarju S."/>
            <person name="Secka A."/>
            <person name="Antonio M."/>
            <person name="Oren A."/>
            <person name="Chaudhuri R.R."/>
            <person name="La Ragione R."/>
            <person name="Hildebrand F."/>
            <person name="Pallen M.J."/>
        </authorList>
    </citation>
    <scope>NUCLEOTIDE SEQUENCE</scope>
    <source>
        <strain evidence="6">ChiHjej12B11-29160</strain>
    </source>
</reference>
<evidence type="ECO:0000259" key="5">
    <source>
        <dbReference type="Pfam" id="PF13193"/>
    </source>
</evidence>
<dbReference type="InterPro" id="IPR020845">
    <property type="entry name" value="AMP-binding_CS"/>
</dbReference>
<dbReference type="InterPro" id="IPR044507">
    <property type="entry name" value="DltA-like"/>
</dbReference>
<keyword evidence="1 6" id="KW-0436">Ligase</keyword>
<proteinExistence type="predicted"/>
<feature type="domain" description="AMP-binding enzyme C-terminal" evidence="5">
    <location>
        <begin position="430"/>
        <end position="511"/>
    </location>
</feature>
<evidence type="ECO:0000256" key="3">
    <source>
        <dbReference type="ARBA" id="ARBA00022840"/>
    </source>
</evidence>
<name>A0A9D1HYA5_9ACTN</name>
<dbReference type="PROSITE" id="PS00455">
    <property type="entry name" value="AMP_BINDING"/>
    <property type="match status" value="1"/>
</dbReference>
<keyword evidence="2" id="KW-0547">Nucleotide-binding</keyword>
<dbReference type="EMBL" id="DVMQ01000018">
    <property type="protein sequence ID" value="HIU24769.1"/>
    <property type="molecule type" value="Genomic_DNA"/>
</dbReference>
<dbReference type="AlphaFoldDB" id="A0A9D1HYA5"/>
<evidence type="ECO:0000313" key="7">
    <source>
        <dbReference type="Proteomes" id="UP000824078"/>
    </source>
</evidence>
<keyword evidence="3" id="KW-0067">ATP-binding</keyword>
<dbReference type="GO" id="GO:0043041">
    <property type="term" value="P:amino acid activation for nonribosomal peptide biosynthetic process"/>
    <property type="evidence" value="ECO:0007669"/>
    <property type="project" value="TreeGrafter"/>
</dbReference>
<evidence type="ECO:0000256" key="1">
    <source>
        <dbReference type="ARBA" id="ARBA00022598"/>
    </source>
</evidence>
<reference evidence="6" key="1">
    <citation type="submission" date="2020-10" db="EMBL/GenBank/DDBJ databases">
        <authorList>
            <person name="Gilroy R."/>
        </authorList>
    </citation>
    <scope>NUCLEOTIDE SEQUENCE</scope>
    <source>
        <strain evidence="6">ChiHjej12B11-29160</strain>
    </source>
</reference>
<comment type="caution">
    <text evidence="6">The sequence shown here is derived from an EMBL/GenBank/DDBJ whole genome shotgun (WGS) entry which is preliminary data.</text>
</comment>
<dbReference type="Gene3D" id="3.30.300.30">
    <property type="match status" value="1"/>
</dbReference>
<dbReference type="InterPro" id="IPR000873">
    <property type="entry name" value="AMP-dep_synth/lig_dom"/>
</dbReference>
<gene>
    <name evidence="6" type="primary">dltA</name>
    <name evidence="6" type="ORF">IAD17_07585</name>
</gene>
<dbReference type="InterPro" id="IPR045851">
    <property type="entry name" value="AMP-bd_C_sf"/>
</dbReference>
<dbReference type="Proteomes" id="UP000824078">
    <property type="component" value="Unassembled WGS sequence"/>
</dbReference>
<dbReference type="Gene3D" id="3.40.50.12780">
    <property type="entry name" value="N-terminal domain of ligase-like"/>
    <property type="match status" value="1"/>
</dbReference>
<dbReference type="GO" id="GO:0044550">
    <property type="term" value="P:secondary metabolite biosynthetic process"/>
    <property type="evidence" value="ECO:0007669"/>
    <property type="project" value="TreeGrafter"/>
</dbReference>
<dbReference type="Pfam" id="PF00501">
    <property type="entry name" value="AMP-binding"/>
    <property type="match status" value="1"/>
</dbReference>
<dbReference type="CDD" id="cd05945">
    <property type="entry name" value="DltA"/>
    <property type="match status" value="1"/>
</dbReference>
<dbReference type="GO" id="GO:0005737">
    <property type="term" value="C:cytoplasm"/>
    <property type="evidence" value="ECO:0007669"/>
    <property type="project" value="TreeGrafter"/>
</dbReference>
<dbReference type="InterPro" id="IPR042099">
    <property type="entry name" value="ANL_N_sf"/>
</dbReference>
<evidence type="ECO:0000259" key="4">
    <source>
        <dbReference type="Pfam" id="PF00501"/>
    </source>
</evidence>
<dbReference type="Pfam" id="PF13193">
    <property type="entry name" value="AMP-binding_C"/>
    <property type="match status" value="1"/>
</dbReference>
<dbReference type="NCBIfam" id="TIGR01733">
    <property type="entry name" value="AA-adenyl-dom"/>
    <property type="match status" value="1"/>
</dbReference>
<dbReference type="PANTHER" id="PTHR45527:SF1">
    <property type="entry name" value="FATTY ACID SYNTHASE"/>
    <property type="match status" value="1"/>
</dbReference>
<dbReference type="GO" id="GO:0005524">
    <property type="term" value="F:ATP binding"/>
    <property type="evidence" value="ECO:0007669"/>
    <property type="project" value="UniProtKB-KW"/>
</dbReference>
<dbReference type="InterPro" id="IPR025110">
    <property type="entry name" value="AMP-bd_C"/>
</dbReference>
<dbReference type="InterPro" id="IPR010071">
    <property type="entry name" value="AA_adenyl_dom"/>
</dbReference>
<evidence type="ECO:0000313" key="6">
    <source>
        <dbReference type="EMBL" id="HIU24769.1"/>
    </source>
</evidence>
<protein>
    <submittedName>
        <fullName evidence="6">D-alanine--poly(Phosphoribitol) ligase subunit DltA</fullName>
        <ecNumber evidence="6">6.1.1.13</ecNumber>
    </submittedName>
</protein>
<dbReference type="GO" id="GO:0016874">
    <property type="term" value="F:ligase activity"/>
    <property type="evidence" value="ECO:0007669"/>
    <property type="project" value="UniProtKB-KW"/>
</dbReference>
<feature type="domain" description="AMP-dependent synthetase/ligase" evidence="4">
    <location>
        <begin position="17"/>
        <end position="371"/>
    </location>
</feature>
<dbReference type="GO" id="GO:0031177">
    <property type="term" value="F:phosphopantetheine binding"/>
    <property type="evidence" value="ECO:0007669"/>
    <property type="project" value="TreeGrafter"/>
</dbReference>
<organism evidence="6 7">
    <name type="scientific">Candidatus Coprovicinus avistercoris</name>
    <dbReference type="NCBI Taxonomy" id="2840754"/>
    <lineage>
        <taxon>Bacteria</taxon>
        <taxon>Bacillati</taxon>
        <taxon>Actinomycetota</taxon>
        <taxon>Coriobacteriia</taxon>
        <taxon>Coriobacteriales</taxon>
        <taxon>Coriobacteriaceae</taxon>
        <taxon>Coriobacteriaceae incertae sedis</taxon>
        <taxon>Candidatus Coprovicinus</taxon>
    </lineage>
</organism>
<dbReference type="PANTHER" id="PTHR45527">
    <property type="entry name" value="NONRIBOSOMAL PEPTIDE SYNTHETASE"/>
    <property type="match status" value="1"/>
</dbReference>